<comment type="similarity">
    <text evidence="2 7">Belongs to the flavodoxin family.</text>
</comment>
<dbReference type="InterPro" id="IPR010087">
    <property type="entry name" value="Flav_short"/>
</dbReference>
<keyword evidence="5 7" id="KW-0288">FMN</keyword>
<dbReference type="PROSITE" id="PS50902">
    <property type="entry name" value="FLAVODOXIN_LIKE"/>
    <property type="match status" value="1"/>
</dbReference>
<keyword evidence="3 7" id="KW-0813">Transport</keyword>
<evidence type="ECO:0000256" key="3">
    <source>
        <dbReference type="ARBA" id="ARBA00022448"/>
    </source>
</evidence>
<dbReference type="GO" id="GO:0010181">
    <property type="term" value="F:FMN binding"/>
    <property type="evidence" value="ECO:0007669"/>
    <property type="project" value="UniProtKB-UniRule"/>
</dbReference>
<accession>A0AAU8A5J6</accession>
<dbReference type="SUPFAM" id="SSF52218">
    <property type="entry name" value="Flavoproteins"/>
    <property type="match status" value="1"/>
</dbReference>
<keyword evidence="4 7" id="KW-0285">Flavoprotein</keyword>
<evidence type="ECO:0000313" key="9">
    <source>
        <dbReference type="EMBL" id="XCC61277.1"/>
    </source>
</evidence>
<organism evidence="9">
    <name type="scientific">Christensenella massiliensis</name>
    <dbReference type="NCBI Taxonomy" id="1805714"/>
    <lineage>
        <taxon>Bacteria</taxon>
        <taxon>Bacillati</taxon>
        <taxon>Bacillota</taxon>
        <taxon>Clostridia</taxon>
        <taxon>Christensenellales</taxon>
        <taxon>Christensenellaceae</taxon>
        <taxon>Christensenella</taxon>
    </lineage>
</organism>
<proteinExistence type="inferred from homology"/>
<evidence type="ECO:0000256" key="1">
    <source>
        <dbReference type="ARBA" id="ARBA00001917"/>
    </source>
</evidence>
<dbReference type="PANTHER" id="PTHR43717">
    <property type="entry name" value="ANAEROBIC NITRIC OXIDE REDUCTASE FLAVORUBREDOXIN"/>
    <property type="match status" value="1"/>
</dbReference>
<evidence type="ECO:0000256" key="4">
    <source>
        <dbReference type="ARBA" id="ARBA00022630"/>
    </source>
</evidence>
<dbReference type="PROSITE" id="PS00201">
    <property type="entry name" value="FLAVODOXIN"/>
    <property type="match status" value="1"/>
</dbReference>
<dbReference type="InterPro" id="IPR008254">
    <property type="entry name" value="Flavodoxin/NO_synth"/>
</dbReference>
<protein>
    <recommendedName>
        <fullName evidence="7">Flavodoxin</fullName>
    </recommendedName>
</protein>
<name>A0AAU8A5J6_9FIRM</name>
<dbReference type="NCBIfam" id="TIGR01753">
    <property type="entry name" value="flav_short"/>
    <property type="match status" value="1"/>
</dbReference>
<dbReference type="EMBL" id="CP117826">
    <property type="protein sequence ID" value="XCC61277.1"/>
    <property type="molecule type" value="Genomic_DNA"/>
</dbReference>
<dbReference type="Pfam" id="PF00258">
    <property type="entry name" value="Flavodoxin_1"/>
    <property type="match status" value="1"/>
</dbReference>
<evidence type="ECO:0000256" key="7">
    <source>
        <dbReference type="RuleBase" id="RU367037"/>
    </source>
</evidence>
<dbReference type="Gene3D" id="3.40.50.360">
    <property type="match status" value="1"/>
</dbReference>
<reference evidence="9" key="1">
    <citation type="submission" date="2023-02" db="EMBL/GenBank/DDBJ databases">
        <title>Gut commensal Christensenella minuta modulates host metabolism via a new class of secondary bile acids.</title>
        <authorList>
            <person name="Liu C."/>
        </authorList>
    </citation>
    <scope>NUCLEOTIDE SEQUENCE</scope>
    <source>
        <strain evidence="9">CA70</strain>
    </source>
</reference>
<dbReference type="PANTHER" id="PTHR43717:SF1">
    <property type="entry name" value="ANAEROBIC NITRIC OXIDE REDUCTASE FLAVORUBREDOXIN"/>
    <property type="match status" value="1"/>
</dbReference>
<evidence type="ECO:0000256" key="5">
    <source>
        <dbReference type="ARBA" id="ARBA00022643"/>
    </source>
</evidence>
<evidence type="ECO:0000256" key="6">
    <source>
        <dbReference type="ARBA" id="ARBA00022982"/>
    </source>
</evidence>
<comment type="function">
    <text evidence="7">Low-potential electron donor to a number of redox enzymes.</text>
</comment>
<keyword evidence="6 7" id="KW-0249">Electron transport</keyword>
<evidence type="ECO:0000259" key="8">
    <source>
        <dbReference type="PROSITE" id="PS50902"/>
    </source>
</evidence>
<dbReference type="InterPro" id="IPR029039">
    <property type="entry name" value="Flavoprotein-like_sf"/>
</dbReference>
<feature type="domain" description="Flavodoxin-like" evidence="8">
    <location>
        <begin position="4"/>
        <end position="141"/>
    </location>
</feature>
<dbReference type="InterPro" id="IPR001226">
    <property type="entry name" value="Flavodoxin_CS"/>
</dbReference>
<dbReference type="RefSeq" id="WP_079546577.1">
    <property type="nucleotide sequence ID" value="NZ_CP117826.1"/>
</dbReference>
<dbReference type="GO" id="GO:0009055">
    <property type="term" value="F:electron transfer activity"/>
    <property type="evidence" value="ECO:0007669"/>
    <property type="project" value="UniProtKB-UniRule"/>
</dbReference>
<dbReference type="AlphaFoldDB" id="A0AAU8A5J6"/>
<dbReference type="GO" id="GO:0016651">
    <property type="term" value="F:oxidoreductase activity, acting on NAD(P)H"/>
    <property type="evidence" value="ECO:0007669"/>
    <property type="project" value="UniProtKB-ARBA"/>
</dbReference>
<comment type="cofactor">
    <cofactor evidence="1 7">
        <name>FMN</name>
        <dbReference type="ChEBI" id="CHEBI:58210"/>
    </cofactor>
</comment>
<sequence>MGKKAVIYWSLTGNTEQMANAVFEGAEEAGADVVLLKFSETSADDALAFDAVALGCPAMGNEVLEEGDVEPFFAEMESKLSGKKIALFGSYDWGDGEWMREWEKRVSAAGGQLISGEGLIVNNEPDEFALGECKKLGQALATA</sequence>
<gene>
    <name evidence="9" type="ORF">PUP29_06970</name>
</gene>
<evidence type="ECO:0000256" key="2">
    <source>
        <dbReference type="ARBA" id="ARBA00005267"/>
    </source>
</evidence>